<accession>A0AAV4DJT7</accession>
<reference evidence="2 3" key="1">
    <citation type="journal article" date="2021" name="Elife">
        <title>Chloroplast acquisition without the gene transfer in kleptoplastic sea slugs, Plakobranchus ocellatus.</title>
        <authorList>
            <person name="Maeda T."/>
            <person name="Takahashi S."/>
            <person name="Yoshida T."/>
            <person name="Shimamura S."/>
            <person name="Takaki Y."/>
            <person name="Nagai Y."/>
            <person name="Toyoda A."/>
            <person name="Suzuki Y."/>
            <person name="Arimoto A."/>
            <person name="Ishii H."/>
            <person name="Satoh N."/>
            <person name="Nishiyama T."/>
            <person name="Hasebe M."/>
            <person name="Maruyama T."/>
            <person name="Minagawa J."/>
            <person name="Obokata J."/>
            <person name="Shigenobu S."/>
        </authorList>
    </citation>
    <scope>NUCLEOTIDE SEQUENCE [LARGE SCALE GENOMIC DNA]</scope>
</reference>
<dbReference type="Proteomes" id="UP000735302">
    <property type="component" value="Unassembled WGS sequence"/>
</dbReference>
<feature type="compositionally biased region" description="Low complexity" evidence="1">
    <location>
        <begin position="891"/>
        <end position="901"/>
    </location>
</feature>
<dbReference type="EMBL" id="BLXT01007928">
    <property type="protein sequence ID" value="GFO44131.1"/>
    <property type="molecule type" value="Genomic_DNA"/>
</dbReference>
<evidence type="ECO:0000313" key="2">
    <source>
        <dbReference type="EMBL" id="GFO44131.1"/>
    </source>
</evidence>
<evidence type="ECO:0008006" key="4">
    <source>
        <dbReference type="Google" id="ProtNLM"/>
    </source>
</evidence>
<organism evidence="2 3">
    <name type="scientific">Plakobranchus ocellatus</name>
    <dbReference type="NCBI Taxonomy" id="259542"/>
    <lineage>
        <taxon>Eukaryota</taxon>
        <taxon>Metazoa</taxon>
        <taxon>Spiralia</taxon>
        <taxon>Lophotrochozoa</taxon>
        <taxon>Mollusca</taxon>
        <taxon>Gastropoda</taxon>
        <taxon>Heterobranchia</taxon>
        <taxon>Euthyneura</taxon>
        <taxon>Panpulmonata</taxon>
        <taxon>Sacoglossa</taxon>
        <taxon>Placobranchoidea</taxon>
        <taxon>Plakobranchidae</taxon>
        <taxon>Plakobranchus</taxon>
    </lineage>
</organism>
<feature type="region of interest" description="Disordered" evidence="1">
    <location>
        <begin position="416"/>
        <end position="440"/>
    </location>
</feature>
<feature type="region of interest" description="Disordered" evidence="1">
    <location>
        <begin position="310"/>
        <end position="336"/>
    </location>
</feature>
<dbReference type="InterPro" id="IPR033349">
    <property type="entry name" value="ATRIP"/>
</dbReference>
<feature type="region of interest" description="Disordered" evidence="1">
    <location>
        <begin position="503"/>
        <end position="535"/>
    </location>
</feature>
<dbReference type="InterPro" id="IPR016024">
    <property type="entry name" value="ARM-type_fold"/>
</dbReference>
<feature type="compositionally biased region" description="Basic and acidic residues" evidence="1">
    <location>
        <begin position="28"/>
        <end position="42"/>
    </location>
</feature>
<comment type="caution">
    <text evidence="2">The sequence shown here is derived from an EMBL/GenBank/DDBJ whole genome shotgun (WGS) entry which is preliminary data.</text>
</comment>
<feature type="compositionally biased region" description="Polar residues" evidence="1">
    <location>
        <begin position="526"/>
        <end position="535"/>
    </location>
</feature>
<name>A0AAV4DJT7_9GAST</name>
<proteinExistence type="predicted"/>
<feature type="compositionally biased region" description="Low complexity" evidence="1">
    <location>
        <begin position="104"/>
        <end position="140"/>
    </location>
</feature>
<dbReference type="GO" id="GO:0000077">
    <property type="term" value="P:DNA damage checkpoint signaling"/>
    <property type="evidence" value="ECO:0007669"/>
    <property type="project" value="InterPro"/>
</dbReference>
<feature type="region of interest" description="Disordered" evidence="1">
    <location>
        <begin position="104"/>
        <end position="151"/>
    </location>
</feature>
<feature type="region of interest" description="Disordered" evidence="1">
    <location>
        <begin position="891"/>
        <end position="916"/>
    </location>
</feature>
<feature type="compositionally biased region" description="Polar residues" evidence="1">
    <location>
        <begin position="258"/>
        <end position="272"/>
    </location>
</feature>
<feature type="region of interest" description="Disordered" evidence="1">
    <location>
        <begin position="248"/>
        <end position="294"/>
    </location>
</feature>
<feature type="compositionally biased region" description="Low complexity" evidence="1">
    <location>
        <begin position="506"/>
        <end position="521"/>
    </location>
</feature>
<dbReference type="GO" id="GO:0006281">
    <property type="term" value="P:DNA repair"/>
    <property type="evidence" value="ECO:0007669"/>
    <property type="project" value="TreeGrafter"/>
</dbReference>
<evidence type="ECO:0000256" key="1">
    <source>
        <dbReference type="SAM" id="MobiDB-lite"/>
    </source>
</evidence>
<keyword evidence="3" id="KW-1185">Reference proteome</keyword>
<dbReference type="AlphaFoldDB" id="A0AAV4DJT7"/>
<feature type="region of interest" description="Disordered" evidence="1">
    <location>
        <begin position="659"/>
        <end position="682"/>
    </location>
</feature>
<dbReference type="PANTHER" id="PTHR28594:SF1">
    <property type="entry name" value="ATR-INTERACTING PROTEIN"/>
    <property type="match status" value="1"/>
</dbReference>
<protein>
    <recommendedName>
        <fullName evidence="4">ATR-interacting protein</fullName>
    </recommendedName>
</protein>
<sequence>MAFSRQKGKLSERSAWSVEESARKRRRLERDEKAEQASRGKDDWDDSMELTQAELETLDVIASQAIDEDAPGVSREVQMSETAAAAAAASEMLFFAKPSYMPHSLARRSTSSSSGSSVHPVSLSSRSASDASGSLSSHASENGKTDVSGDTVKVLRTKLEEEMRKAQEEKYRSAGEMAFLRESLRRQEEELEKVRAERDAGMEQEKLVQRENEKLLQAKIDGIMSEAQFKDREFKCLQEQFQALQQKMKKLEQERQQQHPTMSNTAESPTRISSPQKVPVKPSPPSKQRLKQMEDAGLHSKGFPTRQTFMEQTTSSPHKSSVVTPGTSTGCQTTGSIVMSPKVNRRLKLKISSHHDVEKVSGSEVVQHLLMSSPPSHLAGVEGHTEDWDPGLMGLMHAMSTTLRVANLSYSRTGGSAVTSLSPMKPKGHTPKKFSKDESGGTLQVVSKEHFQLAVDGLSQLLNERISERHRGHEETLNRKTNSQNQYAASNLIDVNENLKTYADAPSSSSTSLSKPSPNKPVKLPPQSSSSPVENQTSSLAALLLPLLTDYIQHYVDLLGSPRAKNSSSLTRSQHHLISPYHSTLDSNSHSTTGSSSFESSLDSLNSSVLQLLHDGHVYAAGIEGYACAALRCTAILLLLCPTLVDVILAPHLQLKTSTSTFTSSTSGNSSAVETDAKSEVEADDEKSVSSCEIRILAAACEQASATSPDTRPSVHSPVLFHLVLQLAAQDLKDSSCAPGVMAQALHVLSLLCQRCRDEHIPKLESIIVRGVLTNCLRHTSHMLVIVWAVKLLQSLATHIALFSKLCVKSENCPLFLMHQVSSYKDVKWKQSEMVLFYRQYISCLSSMVSEQQKGLYHLLSNSCPCSNELVPGIVLVLYKLFCLYRQDSKSSSTKQSSSSDPTLASHPPGPHLLSQEEEESGGLLWTLGQGVTLLHAVAQADAAFVQHHSPIQPQYISLLSGLRAVFKASTAGWDFHLSALEELCDFDPDLSDLSQESEAEEKMDQG</sequence>
<feature type="compositionally biased region" description="Low complexity" evidence="1">
    <location>
        <begin position="659"/>
        <end position="671"/>
    </location>
</feature>
<gene>
    <name evidence="2" type="ORF">PoB_007063600</name>
</gene>
<evidence type="ECO:0000313" key="3">
    <source>
        <dbReference type="Proteomes" id="UP000735302"/>
    </source>
</evidence>
<feature type="region of interest" description="Disordered" evidence="1">
    <location>
        <begin position="1"/>
        <end position="50"/>
    </location>
</feature>
<dbReference type="SUPFAM" id="SSF48371">
    <property type="entry name" value="ARM repeat"/>
    <property type="match status" value="1"/>
</dbReference>
<dbReference type="PANTHER" id="PTHR28594">
    <property type="entry name" value="ATR-INTERACTING PROTEIN"/>
    <property type="match status" value="1"/>
</dbReference>